<feature type="active site" description="Proton acceptor" evidence="6">
    <location>
        <position position="52"/>
    </location>
</feature>
<dbReference type="InterPro" id="IPR023296">
    <property type="entry name" value="Glyco_hydro_beta-prop_sf"/>
</dbReference>
<comment type="similarity">
    <text evidence="1 8">Belongs to the glycosyl hydrolase 43 family.</text>
</comment>
<keyword evidence="4" id="KW-0119">Carbohydrate metabolism</keyword>
<comment type="caution">
    <text evidence="9">The sequence shown here is derived from an EMBL/GenBank/DDBJ whole genome shotgun (WGS) entry which is preliminary data.</text>
</comment>
<dbReference type="AlphaFoldDB" id="A0A512AVX4"/>
<keyword evidence="10" id="KW-1185">Reference proteome</keyword>
<dbReference type="PANTHER" id="PTHR43772:SF2">
    <property type="entry name" value="PUTATIVE (AFU_ORTHOLOGUE AFUA_2G04480)-RELATED"/>
    <property type="match status" value="1"/>
</dbReference>
<gene>
    <name evidence="9" type="ORF">AAE02nite_15190</name>
</gene>
<dbReference type="GO" id="GO:0045493">
    <property type="term" value="P:xylan catabolic process"/>
    <property type="evidence" value="ECO:0007669"/>
    <property type="project" value="UniProtKB-KW"/>
</dbReference>
<feature type="active site" description="Proton donor" evidence="6">
    <location>
        <position position="223"/>
    </location>
</feature>
<dbReference type="SUPFAM" id="SSF75005">
    <property type="entry name" value="Arabinanase/levansucrase/invertase"/>
    <property type="match status" value="1"/>
</dbReference>
<accession>A0A512AVX4</accession>
<dbReference type="OrthoDB" id="9801455at2"/>
<dbReference type="InterPro" id="IPR052176">
    <property type="entry name" value="Glycosyl_Hydrlase_43_Enz"/>
</dbReference>
<keyword evidence="2" id="KW-0624">Polysaccharide degradation</keyword>
<evidence type="ECO:0000313" key="10">
    <source>
        <dbReference type="Proteomes" id="UP000321532"/>
    </source>
</evidence>
<evidence type="ECO:0000256" key="3">
    <source>
        <dbReference type="ARBA" id="ARBA00022801"/>
    </source>
</evidence>
<dbReference type="RefSeq" id="WP_146896646.1">
    <property type="nucleotide sequence ID" value="NZ_BJYS01000008.1"/>
</dbReference>
<proteinExistence type="inferred from homology"/>
<dbReference type="EMBL" id="BJYS01000008">
    <property type="protein sequence ID" value="GEO03855.1"/>
    <property type="molecule type" value="Genomic_DNA"/>
</dbReference>
<sequence length="350" mass="39350">MTINIFAKSCSSAGLKYLQFFIWLFFILCCSGQATWAQVKTDNTSSDIYLADPTIFYHKGQYYLYGTGGANANLGFTVYTSRDLKSWAGPIGVNAGYALRKGDAFGEQGFWAPQVFYYRNQFYMAYTANEQIAIATSSSPLGPFTQTKKQPLTAPVKQIDPFVFIDDDGRKYLYHVRLNQGNRLFVAEMTDDLSAIKPETLKECLTAVEPWENTAKAPWPVAEGPSILKHKNLYYFVYSTNDFRNPDYAVGYAVSKSPYGPWEKYTGNPIISRNNLGQNGTGHGDFVKDKKGNLTYVLHTHFSATKVGPRKTAIVNIRFEKDKATGTDKLVADEKSFYFLQFQAKEVGSR</sequence>
<reference evidence="9 10" key="1">
    <citation type="submission" date="2019-07" db="EMBL/GenBank/DDBJ databases">
        <title>Whole genome shotgun sequence of Adhaeribacter aerolatus NBRC 106133.</title>
        <authorList>
            <person name="Hosoyama A."/>
            <person name="Uohara A."/>
            <person name="Ohji S."/>
            <person name="Ichikawa N."/>
        </authorList>
    </citation>
    <scope>NUCLEOTIDE SEQUENCE [LARGE SCALE GENOMIC DNA]</scope>
    <source>
        <strain evidence="9 10">NBRC 106133</strain>
    </source>
</reference>
<dbReference type="PANTHER" id="PTHR43772">
    <property type="entry name" value="ENDO-1,4-BETA-XYLANASE"/>
    <property type="match status" value="1"/>
</dbReference>
<protein>
    <submittedName>
        <fullName evidence="9">Beta-xylosidase</fullName>
    </submittedName>
</protein>
<evidence type="ECO:0000256" key="8">
    <source>
        <dbReference type="RuleBase" id="RU361187"/>
    </source>
</evidence>
<evidence type="ECO:0000256" key="7">
    <source>
        <dbReference type="PIRSR" id="PIRSR606710-2"/>
    </source>
</evidence>
<keyword evidence="3 8" id="KW-0378">Hydrolase</keyword>
<dbReference type="Gene3D" id="2.115.10.20">
    <property type="entry name" value="Glycosyl hydrolase domain, family 43"/>
    <property type="match status" value="1"/>
</dbReference>
<name>A0A512AVX4_9BACT</name>
<evidence type="ECO:0000256" key="4">
    <source>
        <dbReference type="ARBA" id="ARBA00023277"/>
    </source>
</evidence>
<evidence type="ECO:0000256" key="6">
    <source>
        <dbReference type="PIRSR" id="PIRSR606710-1"/>
    </source>
</evidence>
<dbReference type="InterPro" id="IPR006710">
    <property type="entry name" value="Glyco_hydro_43"/>
</dbReference>
<dbReference type="Proteomes" id="UP000321532">
    <property type="component" value="Unassembled WGS sequence"/>
</dbReference>
<dbReference type="Pfam" id="PF04616">
    <property type="entry name" value="Glyco_hydro_43"/>
    <property type="match status" value="1"/>
</dbReference>
<evidence type="ECO:0000256" key="2">
    <source>
        <dbReference type="ARBA" id="ARBA00022651"/>
    </source>
</evidence>
<organism evidence="9 10">
    <name type="scientific">Adhaeribacter aerolatus</name>
    <dbReference type="NCBI Taxonomy" id="670289"/>
    <lineage>
        <taxon>Bacteria</taxon>
        <taxon>Pseudomonadati</taxon>
        <taxon>Bacteroidota</taxon>
        <taxon>Cytophagia</taxon>
        <taxon>Cytophagales</taxon>
        <taxon>Hymenobacteraceae</taxon>
        <taxon>Adhaeribacter</taxon>
    </lineage>
</organism>
<evidence type="ECO:0000313" key="9">
    <source>
        <dbReference type="EMBL" id="GEO03855.1"/>
    </source>
</evidence>
<keyword evidence="2" id="KW-0858">Xylan degradation</keyword>
<dbReference type="CDD" id="cd08991">
    <property type="entry name" value="GH43_HoAraf43-like"/>
    <property type="match status" value="1"/>
</dbReference>
<evidence type="ECO:0000256" key="5">
    <source>
        <dbReference type="ARBA" id="ARBA00023295"/>
    </source>
</evidence>
<feature type="site" description="Important for catalytic activity, responsible for pKa modulation of the active site Glu and correct orientation of both the proton donor and substrate" evidence="7">
    <location>
        <position position="160"/>
    </location>
</feature>
<evidence type="ECO:0000256" key="1">
    <source>
        <dbReference type="ARBA" id="ARBA00009865"/>
    </source>
</evidence>
<dbReference type="GO" id="GO:0004553">
    <property type="term" value="F:hydrolase activity, hydrolyzing O-glycosyl compounds"/>
    <property type="evidence" value="ECO:0007669"/>
    <property type="project" value="InterPro"/>
</dbReference>
<keyword evidence="5 8" id="KW-0326">Glycosidase</keyword>